<reference evidence="1 2" key="1">
    <citation type="submission" date="2017-08" db="EMBL/GenBank/DDBJ databases">
        <title>Infants hospitalized years apart are colonized by the same room-sourced microbial strains.</title>
        <authorList>
            <person name="Brooks B."/>
            <person name="Olm M.R."/>
            <person name="Firek B.A."/>
            <person name="Baker R."/>
            <person name="Thomas B.C."/>
            <person name="Morowitz M.J."/>
            <person name="Banfield J.F."/>
        </authorList>
    </citation>
    <scope>NUCLEOTIDE SEQUENCE [LARGE SCALE GENOMIC DNA]</scope>
    <source>
        <strain evidence="1">S2_003_000_R2_14</strain>
    </source>
</reference>
<protein>
    <submittedName>
        <fullName evidence="1">Uncharacterized protein</fullName>
    </submittedName>
</protein>
<dbReference type="Proteomes" id="UP000249061">
    <property type="component" value="Unassembled WGS sequence"/>
</dbReference>
<gene>
    <name evidence="1" type="ORF">DI536_33270</name>
</gene>
<organism evidence="1 2">
    <name type="scientific">Archangium gephyra</name>
    <dbReference type="NCBI Taxonomy" id="48"/>
    <lineage>
        <taxon>Bacteria</taxon>
        <taxon>Pseudomonadati</taxon>
        <taxon>Myxococcota</taxon>
        <taxon>Myxococcia</taxon>
        <taxon>Myxococcales</taxon>
        <taxon>Cystobacterineae</taxon>
        <taxon>Archangiaceae</taxon>
        <taxon>Archangium</taxon>
    </lineage>
</organism>
<comment type="caution">
    <text evidence="1">The sequence shown here is derived from an EMBL/GenBank/DDBJ whole genome shotgun (WGS) entry which is preliminary data.</text>
</comment>
<dbReference type="AlphaFoldDB" id="A0A2W5U7N5"/>
<sequence length="132" mass="13804">MSPLRSLARGILNVLDLGKAAQPDPGAKTLDAVRQKSVPAVLGLSRFRDGFEQFPQGPLGTLRAASAENTYRATVDASTLQRDGFERSARTPVDLTGGVKPQYQVTEPAPQPAADVGAGFVASLDDIAGLLS</sequence>
<name>A0A2W5U7N5_9BACT</name>
<accession>A0A2W5U7N5</accession>
<evidence type="ECO:0000313" key="1">
    <source>
        <dbReference type="EMBL" id="PZR04928.1"/>
    </source>
</evidence>
<evidence type="ECO:0000313" key="2">
    <source>
        <dbReference type="Proteomes" id="UP000249061"/>
    </source>
</evidence>
<proteinExistence type="predicted"/>
<dbReference type="EMBL" id="QFQP01000050">
    <property type="protein sequence ID" value="PZR04928.1"/>
    <property type="molecule type" value="Genomic_DNA"/>
</dbReference>